<protein>
    <submittedName>
        <fullName evidence="1">Uncharacterized protein</fullName>
    </submittedName>
</protein>
<evidence type="ECO:0000313" key="2">
    <source>
        <dbReference type="Proteomes" id="UP000235672"/>
    </source>
</evidence>
<accession>A0A2J6PGC5</accession>
<reference evidence="1 2" key="1">
    <citation type="submission" date="2016-05" db="EMBL/GenBank/DDBJ databases">
        <title>A degradative enzymes factory behind the ericoid mycorrhizal symbiosis.</title>
        <authorList>
            <consortium name="DOE Joint Genome Institute"/>
            <person name="Martino E."/>
            <person name="Morin E."/>
            <person name="Grelet G."/>
            <person name="Kuo A."/>
            <person name="Kohler A."/>
            <person name="Daghino S."/>
            <person name="Barry K."/>
            <person name="Choi C."/>
            <person name="Cichocki N."/>
            <person name="Clum A."/>
            <person name="Copeland A."/>
            <person name="Hainaut M."/>
            <person name="Haridas S."/>
            <person name="Labutti K."/>
            <person name="Lindquist E."/>
            <person name="Lipzen A."/>
            <person name="Khouja H.-R."/>
            <person name="Murat C."/>
            <person name="Ohm R."/>
            <person name="Olson A."/>
            <person name="Spatafora J."/>
            <person name="Veneault-Fourrey C."/>
            <person name="Henrissat B."/>
            <person name="Grigoriev I."/>
            <person name="Martin F."/>
            <person name="Perotto S."/>
        </authorList>
    </citation>
    <scope>NUCLEOTIDE SEQUENCE [LARGE SCALE GENOMIC DNA]</scope>
    <source>
        <strain evidence="1 2">UAMH 7357</strain>
    </source>
</reference>
<feature type="non-terminal residue" evidence="1">
    <location>
        <position position="1"/>
    </location>
</feature>
<evidence type="ECO:0000313" key="1">
    <source>
        <dbReference type="EMBL" id="PMD12946.1"/>
    </source>
</evidence>
<proteinExistence type="predicted"/>
<dbReference type="OrthoDB" id="3551461at2759"/>
<dbReference type="STRING" id="1745343.A0A2J6PGC5"/>
<feature type="non-terminal residue" evidence="1">
    <location>
        <position position="69"/>
    </location>
</feature>
<sequence length="69" mass="8211">YSNRNIPYRKDYLLYNLPETEKSSLNKIITGYISLDIYILNLFTINKANLISLFIKFPSYYIILLKDIN</sequence>
<keyword evidence="2" id="KW-1185">Reference proteome</keyword>
<gene>
    <name evidence="1" type="ORF">NA56DRAFT_542650</name>
</gene>
<dbReference type="EMBL" id="KZ613538">
    <property type="protein sequence ID" value="PMD12946.1"/>
    <property type="molecule type" value="Genomic_DNA"/>
</dbReference>
<name>A0A2J6PGC5_9HELO</name>
<dbReference type="Proteomes" id="UP000235672">
    <property type="component" value="Unassembled WGS sequence"/>
</dbReference>
<organism evidence="1 2">
    <name type="scientific">Hyaloscypha hepaticicola</name>
    <dbReference type="NCBI Taxonomy" id="2082293"/>
    <lineage>
        <taxon>Eukaryota</taxon>
        <taxon>Fungi</taxon>
        <taxon>Dikarya</taxon>
        <taxon>Ascomycota</taxon>
        <taxon>Pezizomycotina</taxon>
        <taxon>Leotiomycetes</taxon>
        <taxon>Helotiales</taxon>
        <taxon>Hyaloscyphaceae</taxon>
        <taxon>Hyaloscypha</taxon>
    </lineage>
</organism>
<dbReference type="AlphaFoldDB" id="A0A2J6PGC5"/>